<organism evidence="1 2">
    <name type="scientific">Paraburkholderia phymatum</name>
    <dbReference type="NCBI Taxonomy" id="148447"/>
    <lineage>
        <taxon>Bacteria</taxon>
        <taxon>Pseudomonadati</taxon>
        <taxon>Pseudomonadota</taxon>
        <taxon>Betaproteobacteria</taxon>
        <taxon>Burkholderiales</taxon>
        <taxon>Burkholderiaceae</taxon>
        <taxon>Paraburkholderia</taxon>
    </lineage>
</organism>
<protein>
    <submittedName>
        <fullName evidence="1">Recombinase family protein</fullName>
    </submittedName>
</protein>
<dbReference type="EMBL" id="JBFRCH010000015">
    <property type="protein sequence ID" value="MEX3934836.1"/>
    <property type="molecule type" value="Genomic_DNA"/>
</dbReference>
<accession>A0ACC6U5D9</accession>
<evidence type="ECO:0000313" key="2">
    <source>
        <dbReference type="Proteomes" id="UP001558850"/>
    </source>
</evidence>
<comment type="caution">
    <text evidence="1">The sequence shown here is derived from an EMBL/GenBank/DDBJ whole genome shotgun (WGS) entry which is preliminary data.</text>
</comment>
<evidence type="ECO:0000313" key="1">
    <source>
        <dbReference type="EMBL" id="MEX3934836.1"/>
    </source>
</evidence>
<keyword evidence="2" id="KW-1185">Reference proteome</keyword>
<name>A0ACC6U5D9_9BURK</name>
<gene>
    <name evidence="1" type="ORF">AB4Y32_24115</name>
</gene>
<reference evidence="1" key="1">
    <citation type="submission" date="2024-07" db="EMBL/GenBank/DDBJ databases">
        <title>A survey of Mimosa microsymbionts across Brazilian biomes reveals a high diversity of Paraburkholderia nodulating endemic species, but also that Cupriavidus is common as a symbiont of widespread species.</title>
        <authorList>
            <person name="Rouws L."/>
            <person name="Barauna A."/>
            <person name="Beukes C."/>
            <person name="Rouws J.R.C."/>
            <person name="De Faria S.M."/>
            <person name="Gross E."/>
            <person name="Bueno Dos Reis Junior F."/>
            <person name="Simon M.F."/>
            <person name="Maluk M."/>
            <person name="Odee D.W."/>
            <person name="Kenicer G."/>
            <person name="Young J.P.W."/>
            <person name="Reis V.M."/>
            <person name="Zilli J."/>
            <person name="James E.K."/>
        </authorList>
    </citation>
    <scope>NUCLEOTIDE SEQUENCE</scope>
    <source>
        <strain evidence="1">EG181B</strain>
    </source>
</reference>
<sequence>MAIKSRVYSYLRFSDPKQAAGSSADRQVEYATRWAAEHQMQLDDSLSLRDEGLSAYHQKHVKQGALGVFLRAIEDGRIPSGSVLIVEGLDRLSRAEPIQAQGQLAQIVNAGITVVTASDGREYNRASLKAQPMDLVYSLLVMIRAHEESDTKSKRVKAAIRRQCQNWIAGTWRGVVRNGKDPQWARLNDERRFELVPERAGAIKFMIEMYKQGHGAVKTVRELSTRGMSITDTGNPAEQIYRIIRNRALIGEKTLEVDGEQYRLEGYYPPLLTADEFAELQHLAEQRGRRKGKGEIPGIITGLGISYCGYCGTAVVAQNLMGRKRKANGHPQDGHRRLICVAYSQNQGCTVGGSCSVVPIERAVMRFCSDQMNLTRLLEGDSGATASAGRLALSRQRAKELDAQIARIMDAMLSDMEAAPQAFARKARELESQLDECQKEIESLEHELASASSRSTPAAAEAWAALVNGVEALDYDARLQARQLVADTFSRIVVFRQGFELGNNDDSSIDLMLMAKHGNTRMLHIDRRTGAWKAAEDLNVSDVPSHQVPLPPGATAV</sequence>
<proteinExistence type="predicted"/>
<dbReference type="Proteomes" id="UP001558850">
    <property type="component" value="Unassembled WGS sequence"/>
</dbReference>